<proteinExistence type="inferred from homology"/>
<dbReference type="Proteomes" id="UP001497482">
    <property type="component" value="Chromosome 3"/>
</dbReference>
<dbReference type="PANTHER" id="PTHR21199">
    <property type="entry name" value="COMM DOMAIN-CONTAINING PROTEIN 1"/>
    <property type="match status" value="1"/>
</dbReference>
<dbReference type="PROSITE" id="PS51269">
    <property type="entry name" value="COMM"/>
    <property type="match status" value="1"/>
</dbReference>
<dbReference type="GO" id="GO:0032434">
    <property type="term" value="P:regulation of proteasomal ubiquitin-dependent protein catabolic process"/>
    <property type="evidence" value="ECO:0007669"/>
    <property type="project" value="TreeGrafter"/>
</dbReference>
<evidence type="ECO:0000313" key="5">
    <source>
        <dbReference type="Proteomes" id="UP001497482"/>
    </source>
</evidence>
<evidence type="ECO:0000256" key="1">
    <source>
        <dbReference type="ARBA" id="ARBA00016551"/>
    </source>
</evidence>
<dbReference type="CDD" id="cd04749">
    <property type="entry name" value="Commd1_MURR1"/>
    <property type="match status" value="1"/>
</dbReference>
<gene>
    <name evidence="4" type="ORF">KC01_LOCUS30232</name>
</gene>
<accession>A0AAV2LJD9</accession>
<feature type="domain" description="COMM" evidence="3">
    <location>
        <begin position="140"/>
        <end position="209"/>
    </location>
</feature>
<sequence>MSVLECPAAAAPHVTGVRTNMADAEAAVKSLSGLLNGITKQVYYNNPDITEELLKNELYPEVSQDEFSALLEKMRGLLKSIASADMDQAQLEAFLTAQTKRRQGGSGLSSEQAAVLSRFWKSHRSKVREALLNQSRWEPALRGLSWRVDVQAAHGRGDTAPSGAVALVELELGRSGESSEFVCLEMDETKVNLVLKKMADIQQSIDRIVHRSPQKSEEA</sequence>
<evidence type="ECO:0000259" key="3">
    <source>
        <dbReference type="PROSITE" id="PS51269"/>
    </source>
</evidence>
<reference evidence="4 5" key="1">
    <citation type="submission" date="2024-04" db="EMBL/GenBank/DDBJ databases">
        <authorList>
            <person name="Waldvogel A.-M."/>
            <person name="Schoenle A."/>
        </authorList>
    </citation>
    <scope>NUCLEOTIDE SEQUENCE [LARGE SCALE GENOMIC DNA]</scope>
</reference>
<dbReference type="Pfam" id="PF17221">
    <property type="entry name" value="COMMD1_N"/>
    <property type="match status" value="1"/>
</dbReference>
<dbReference type="InterPro" id="IPR017920">
    <property type="entry name" value="COMM"/>
</dbReference>
<dbReference type="GO" id="GO:1902306">
    <property type="term" value="P:negative regulation of sodium ion transmembrane transport"/>
    <property type="evidence" value="ECO:0007669"/>
    <property type="project" value="TreeGrafter"/>
</dbReference>
<dbReference type="PANTHER" id="PTHR21199:SF1">
    <property type="entry name" value="COMM DOMAIN-CONTAINING PROTEIN 1"/>
    <property type="match status" value="1"/>
</dbReference>
<dbReference type="Pfam" id="PF07258">
    <property type="entry name" value="COMM_domain"/>
    <property type="match status" value="1"/>
</dbReference>
<dbReference type="InterPro" id="IPR037351">
    <property type="entry name" value="Murr1"/>
</dbReference>
<dbReference type="InterPro" id="IPR033776">
    <property type="entry name" value="COMMD1_N"/>
</dbReference>
<protein>
    <recommendedName>
        <fullName evidence="1">COMM domain-containing protein 1</fullName>
    </recommendedName>
</protein>
<dbReference type="GO" id="GO:0005768">
    <property type="term" value="C:endosome"/>
    <property type="evidence" value="ECO:0007669"/>
    <property type="project" value="TreeGrafter"/>
</dbReference>
<dbReference type="GO" id="GO:2000009">
    <property type="term" value="P:negative regulation of protein localization to cell surface"/>
    <property type="evidence" value="ECO:0007669"/>
    <property type="project" value="TreeGrafter"/>
</dbReference>
<evidence type="ECO:0000256" key="2">
    <source>
        <dbReference type="ARBA" id="ARBA00093455"/>
    </source>
</evidence>
<dbReference type="GO" id="GO:0031398">
    <property type="term" value="P:positive regulation of protein ubiquitination"/>
    <property type="evidence" value="ECO:0007669"/>
    <property type="project" value="TreeGrafter"/>
</dbReference>
<dbReference type="AlphaFoldDB" id="A0AAV2LJD9"/>
<comment type="similarity">
    <text evidence="2">Belongs to the COMM domain-containing protein 1 family.</text>
</comment>
<organism evidence="4 5">
    <name type="scientific">Knipowitschia caucasica</name>
    <name type="common">Caucasian dwarf goby</name>
    <name type="synonym">Pomatoschistus caucasicus</name>
    <dbReference type="NCBI Taxonomy" id="637954"/>
    <lineage>
        <taxon>Eukaryota</taxon>
        <taxon>Metazoa</taxon>
        <taxon>Chordata</taxon>
        <taxon>Craniata</taxon>
        <taxon>Vertebrata</taxon>
        <taxon>Euteleostomi</taxon>
        <taxon>Actinopterygii</taxon>
        <taxon>Neopterygii</taxon>
        <taxon>Teleostei</taxon>
        <taxon>Neoteleostei</taxon>
        <taxon>Acanthomorphata</taxon>
        <taxon>Gobiaria</taxon>
        <taxon>Gobiiformes</taxon>
        <taxon>Gobioidei</taxon>
        <taxon>Gobiidae</taxon>
        <taxon>Gobiinae</taxon>
        <taxon>Knipowitschia</taxon>
    </lineage>
</organism>
<keyword evidence="5" id="KW-1185">Reference proteome</keyword>
<evidence type="ECO:0000313" key="4">
    <source>
        <dbReference type="EMBL" id="CAL1602465.1"/>
    </source>
</evidence>
<dbReference type="GO" id="GO:0055070">
    <property type="term" value="P:copper ion homeostasis"/>
    <property type="evidence" value="ECO:0007669"/>
    <property type="project" value="InterPro"/>
</dbReference>
<dbReference type="EMBL" id="OZ035825">
    <property type="protein sequence ID" value="CAL1602465.1"/>
    <property type="molecule type" value="Genomic_DNA"/>
</dbReference>
<name>A0AAV2LJD9_KNICA</name>